<feature type="compositionally biased region" description="Basic and acidic residues" evidence="21">
    <location>
        <begin position="127"/>
        <end position="137"/>
    </location>
</feature>
<feature type="compositionally biased region" description="Polar residues" evidence="21">
    <location>
        <begin position="2709"/>
        <end position="2726"/>
    </location>
</feature>
<dbReference type="Ensembl" id="ENSXMAT00000040229.1">
    <property type="protein sequence ID" value="ENSXMAP00000021524.1"/>
    <property type="gene ID" value="ENSXMAG00000008735.2"/>
</dbReference>
<feature type="compositionally biased region" description="Low complexity" evidence="21">
    <location>
        <begin position="2605"/>
        <end position="2619"/>
    </location>
</feature>
<dbReference type="FunFam" id="3.30.40.10:FF:000002">
    <property type="entry name" value="Histone-lysine N-methyltransferase"/>
    <property type="match status" value="1"/>
</dbReference>
<dbReference type="InterPro" id="IPR046341">
    <property type="entry name" value="SET_dom_sf"/>
</dbReference>
<dbReference type="SMART" id="SM00317">
    <property type="entry name" value="SET"/>
    <property type="match status" value="1"/>
</dbReference>
<feature type="compositionally biased region" description="Low complexity" evidence="21">
    <location>
        <begin position="1479"/>
        <end position="1507"/>
    </location>
</feature>
<dbReference type="SMART" id="SM00508">
    <property type="entry name" value="PostSET"/>
    <property type="match status" value="1"/>
</dbReference>
<dbReference type="FunFam" id="2.170.270.10:FF:000004">
    <property type="entry name" value="Histone-lysine N-methyltransferase"/>
    <property type="match status" value="1"/>
</dbReference>
<dbReference type="SUPFAM" id="SSF47370">
    <property type="entry name" value="Bromodomain"/>
    <property type="match status" value="1"/>
</dbReference>
<reference evidence="29" key="2">
    <citation type="journal article" date="2013" name="Nat. Genet.">
        <title>The genome of the platyfish, Xiphophorus maculatus, provides insights into evolutionary adaptation and several complex traits.</title>
        <authorList>
            <person name="Schartl M."/>
            <person name="Walter R.B."/>
            <person name="Shen Y."/>
            <person name="Garcia T."/>
            <person name="Catchen J."/>
            <person name="Amores A."/>
            <person name="Braasch I."/>
            <person name="Chalopin D."/>
            <person name="Volff J.N."/>
            <person name="Lesch K.P."/>
            <person name="Bisazza A."/>
            <person name="Minx P."/>
            <person name="Hillier L."/>
            <person name="Wilson R.K."/>
            <person name="Fuerstenberg S."/>
            <person name="Boore J."/>
            <person name="Searle S."/>
            <person name="Postlethwait J.H."/>
            <person name="Warren W.C."/>
        </authorList>
    </citation>
    <scope>NUCLEOTIDE SEQUENCE [LARGE SCALE GENOMIC DNA]</scope>
    <source>
        <strain evidence="29">JP 163 A</strain>
    </source>
</reference>
<dbReference type="Pfam" id="PF05964">
    <property type="entry name" value="FYRN"/>
    <property type="match status" value="1"/>
</dbReference>
<dbReference type="SMART" id="SM00542">
    <property type="entry name" value="FYRC"/>
    <property type="match status" value="1"/>
</dbReference>
<evidence type="ECO:0000259" key="27">
    <source>
        <dbReference type="PROSITE" id="PS51805"/>
    </source>
</evidence>
<dbReference type="InterPro" id="IPR001965">
    <property type="entry name" value="Znf_PHD"/>
</dbReference>
<dbReference type="InterPro" id="IPR047219">
    <property type="entry name" value="KMT2A_2B_SET"/>
</dbReference>
<feature type="region of interest" description="Disordered" evidence="21">
    <location>
        <begin position="1786"/>
        <end position="1837"/>
    </location>
</feature>
<keyword evidence="2 16" id="KW-0489">Methyltransferase</keyword>
<evidence type="ECO:0000259" key="25">
    <source>
        <dbReference type="PROSITE" id="PS50868"/>
    </source>
</evidence>
<feature type="compositionally biased region" description="Pro residues" evidence="21">
    <location>
        <begin position="1965"/>
        <end position="1976"/>
    </location>
</feature>
<feature type="compositionally biased region" description="Low complexity" evidence="21">
    <location>
        <begin position="1365"/>
        <end position="1381"/>
    </location>
</feature>
<feature type="compositionally biased region" description="Low complexity" evidence="21">
    <location>
        <begin position="637"/>
        <end position="658"/>
    </location>
</feature>
<evidence type="ECO:0000259" key="23">
    <source>
        <dbReference type="PROSITE" id="PS50016"/>
    </source>
</evidence>
<evidence type="ECO:0000256" key="1">
    <source>
        <dbReference type="ARBA" id="ARBA00004123"/>
    </source>
</evidence>
<keyword evidence="13 16" id="KW-0804">Transcription</keyword>
<dbReference type="CDD" id="cd05493">
    <property type="entry name" value="Bromo_ALL-1"/>
    <property type="match status" value="1"/>
</dbReference>
<keyword evidence="5 18" id="KW-0479">Metal-binding</keyword>
<evidence type="ECO:0000313" key="28">
    <source>
        <dbReference type="Ensembl" id="ENSXMAP00000021524.1"/>
    </source>
</evidence>
<dbReference type="Pfam" id="PF02008">
    <property type="entry name" value="zf-CXXC"/>
    <property type="match status" value="1"/>
</dbReference>
<dbReference type="Gene3D" id="3.30.40.10">
    <property type="entry name" value="Zinc/RING finger domain, C3HC4 (zinc finger)"/>
    <property type="match status" value="3"/>
</dbReference>
<feature type="binding site" evidence="18">
    <location>
        <position position="4220"/>
    </location>
    <ligand>
        <name>Zn(2+)</name>
        <dbReference type="ChEBI" id="CHEBI:29105"/>
    </ligand>
</feature>
<dbReference type="Proteomes" id="UP000002852">
    <property type="component" value="Unassembled WGS sequence"/>
</dbReference>
<dbReference type="CDD" id="cd15592">
    <property type="entry name" value="PHD3_KMT2A"/>
    <property type="match status" value="1"/>
</dbReference>
<feature type="compositionally biased region" description="Gly residues" evidence="21">
    <location>
        <begin position="3046"/>
        <end position="3055"/>
    </location>
</feature>
<dbReference type="InterPro" id="IPR003889">
    <property type="entry name" value="FYrich_C"/>
</dbReference>
<dbReference type="PROSITE" id="PS50280">
    <property type="entry name" value="SET"/>
    <property type="match status" value="1"/>
</dbReference>
<feature type="compositionally biased region" description="Low complexity" evidence="21">
    <location>
        <begin position="1405"/>
        <end position="1434"/>
    </location>
</feature>
<sequence>MAHSCRWRFPARPGGSSNSGTGRRAGRIRVTAFLRSVSGAQPNAAGLGPGFDAALQVSSVIRSNLQKFRDVLGESSDSSSAEVSPGLSREPWKKPRGRPPRTLTAQKAAASLPPPLSYPSPTQAKPDGPERPAEKVKRLPGRPPGTGEKRRGRPPSSSSKKTWSTGNHAAAEDSRQAGFELGADTEDEKDRKGNKRLPGGSAQPHDTEAKLSKGGRGESKATNMKRLTETKTTPLKSRLKTLPGAPRRRRGRPPSAERLKAEAAAAAQLSASMEGGEGIHKAFRVRGGDRDTEPHSTEEPNVRNMDSAQDQDSSSLPTSPTASKPGRPVGLRKSPRHRKPVRIVPPSKRTDATIAKQLLQRAKKGAQKRLEKEAVGIGGRGSGASEAGIRKTQLKNIRQFIMPVVSTVSLRIIKTPKRFIQDEGSFGTPASHAKIARLETPPSTVAVSAQPTPTTSSSPSPALVSVTSAATCSGAAAPVELLPPPSSPAPVPTAPPTASGLLNSNANAAANGRFSHSAQSCGSSAVSQHSSQLSSAESSRSSSPSLDDSSSDSQASEGTQALSEPEDHSPSSQGEREPNLLNNSRPASPPSEPEHVLAEGCRRGRRAQGTGRGRQKQRVRESGTTGVKKPIISPPTGVLMSSSSLGNSQQVSSTASSPSSPPPPPLLTAPQPPLSGSSNTGAISDHHPQASWVPIQTFMPPGLSNLSDKRNRSILREPTFRWTSLSHPKQQYFSSAKYAKEGLIRKPIFDNFRPPPLTLEDVGLLPQGVAGAGGAASVAYSAPGTGASTGSRLFAPLHPHTHHQHSPSSRFDSPLQKRSLLRAPRFTPSEAHSRIFESVTLQSSSGSSPGSLSPHQTPPSSSRTLRRRRRLVPGAHRGHPRSSSHPMTRRSVQIKGASEVSALTGSVSGSNPSSLPGVSGSPLATSALTSTSFSSFPTVPRALHSQGTPETRRGAPGNPSPLSNTSSSASSPLFPLFPSSAQDTGRGGGTTGKEKSLSAPQEPPPKEKERECEKNREKEKENKREGRKDLEKRSKVSTPDGSPNAPSSLFTIDGRDSEGAIAPKKTPGRKKSTSVDTVSDTASLEARGLHPLSIAKGRHLKKGRPSEKGTETEEGEKEKEKEKRSTSNQPTASLPGQQGRHQLPVSLVSTEGGQHTLTDKRLVGLLKKAKDQLIAIKKNKLKPAEETKVQGQESDSSEASVRGPRIKHVCRRAAVALGRNRAVFPDDMPTLSALPWEEREKILSSMGNDDKSSVAGSEEAEPQSPAIKPRETRQKAVQEAPPKKGRRSRRCGQCSGCQVPEDCGECTNCLDKPKFGGRNIKKQCCKMRKCQNLQWMPSKMFLQKQGKGKKDKKKKFSERKEGLNPLKAPSSESAPKPASAPLKEDPARKNSETPPLKLIEEKSKQQPLSKQSSPAIASSPAPAEQAQTPGTSQPQSPPPTPDAKQIPQPSQWTPASQVPTKKDASPKISLSEPKKKSQQHSTQQQSSPLTTKPTSSSTLNLLSTPSTRDQVKSRAPCDGVHRIRVDFKRDHDVEKVWEAGGLSLLTSVPITPRVLCFLCASSGNVEFVFCQVCCEPFHLFCLGESERPLQEQFENWCCRRCRFCQACGRQHQKAKQLLECDKCRNSYHPECLGPNYPSRPTKKKRVWICTKCVCCKSCGATKPGKSWDAQWSHDFSMCHDCAKLFSKGNLCPLCDKCFEDDDCDSKKMECSRCKKWVHGKCEKLTDETFELLSKLPQSAAYTCTKCTERHPAEWRTALEREFQGCIRNVLNALLNSRTSTHLLRYRQAVKPPELNPETEESLPSRRSPEGPDPPVLTEVPPTPPSDSPPDLESVEKKMGQGRYNSLVEFSDDVVRIIQTAINSDGGQPESRKANSMVKSFFIRQMDRIFPWFKVKESGIWERQKVNANSGLLPNAVLPPSLDHNYAQWQERQELCRAVHPHFMKKIIPAPQPKNPAKLDSLASPPLLPPSLPPPPDLLADHEDNPEPPLPPPGISDTRQCVLCLQYGDEYTNDCGRLLYIGQNEWAHVNCALWSAEVFEDDNGALKNVHTAVLRGRQTNCERCEKTGATVGCCLTSCTSSYHFMCARNCHCVFLEDRKVYCPKHRDLVKGEVVTGFEVTRRILVDLEGISLRRKWLAGLEPENVHMIIGSMTIDCLGILTELSDCKRKLFPVGYQCSRVYWSTLDARKRCVYTCRILVCHPPVAESDMKSVMGPEENRTIAHSPPPITDFPDPFESPRRSENLSPANTPKLRVYTRNRHPSYPPCQRAVDSKQMSSPGTNMHLLQAVADSPGNPSIRNIDSRRHSSPSLSSPPHQLNRQRGMTSAPQSLSRPLTSPPPLIPSPARDPEKSKHLIKDSKKNPVQRDGDRGRSFSTDGNRLQPAREQGLRDSDKGRTSTKDSNAGSQSKRAGSESKSPRSAPVGSGQSSPPVGTAALSSQQRSGSTKQVDKQGKHGNKDHDGLSLLPRHRSNPPSNIPSSKDKPSSGKESSSTTGNTTPSPFHKESVVRKSGSPQKSSTLKSNDYSSGPAGKSLFSSRTSVEDDVGKRSSLHLTSPVAGSAAKDKHPKVRSASSRDVSKDRDREKTHQNSSSNKAPLLNNNAKTTGSSSTHSPNSSSSYNSKAPVLGNSTKSQGKPQGEKQQNQGEDRLSTKSRENFPCPERKNSNNPESFQQMQTSLAAEKGVVSATQSHTKQITNQLSISSREKKRQVKPSSHTPLKTNMKSDPNGTQSSCPTSTSSTVSPAGQGTHRSPPSPLFSSPSASSSDSSESDTQAQMEEDELRKNRPRNRLRDHHSLLSQCAEEDDGEGPEDDHNRGMEDKHHEDDSDGSGSAKRRYPRRSARARSNMFFGLTPFYGVRSYGEEDIAFYGSGDGAGAVVKRRTGGRKKSAEGQVDGADDMSTSSSSADSGEDEDGGMNNRGKDSYYYNFTRTIINPGEGLPSIEGLDDCLGRGSQLQRFLKDEEQQQQRAQGKTEEDMLSTLSLGKQQIGQVDGVDDGSESDTSVCTTSTTTTTATSSSAPQKSAPKRRSRERHADKGDSHDSSKEADNGGGGTGGGNTRESRKNHKENCLPLGGGVKSQPQSQGQDPLEAQLSLSTDLLKSDSDNNNSDECGNILPSDIMEFVLNTPSMSMPTLGQQSEPSSSELLLDETYDLNRPKDILFDDFSQPLPSAESGGVVEASVNSSISVEEPYLPLELPSDLSVLTTRSPAVSTSQNHSAGGLISSTSDGTILGLNSDPDNIRREKSGNKKSAGPGVSPTENQHDGAALGSSDSQTAEGHMTSEQFISSPAIGQGVETPGNQEVNTRSGLSGLPNSPSMPLPSQKYLPAAAAAAAAAGSPSPVPGPGPSQAQVSSPAVIKPGPDKLIVVNQQFQPLYVLQTVPNGVTQKISATGVMEATSSAVLSPMTITRGLNTGLSPGQPIFPAGGKVLGTIPHPSQLHTFTGSTQAGFQTGIPSTTSGLLIGLPSQPSDQSQILVSEAGRPHELGHNVAIVSSPSSLTSSPAVIASSHGKKRPISRLPRKNKKPARTRGQPTLAPSEVGPPNMTLINLSSQQITASIPGQPGSLVELSSISTPQRKVPNIIKRPKSGGVMYLDPTALIQQRIPNPQTGILSHDSSTHILPCSVAGLSSSQSVLNVVSVPSSGSAGLLAPGSVSLSTPVLSSAEIAGPISSLLFKANPHGLGLSDQPVVLQPAGGTPLISQLTSPVQTSIASSICVLPTHQTISMAVNQHSEAESGNIHLQHQPQPINRVQTMESKPNRNAALSPRPSAHLSPAKGRVVGVFTQKPAALLSQSNRTKPVLKSSDQKPTNSATAASGTVLATDKSKKKVKRGRQSVEITGGKKLKASQANEYHSNPGKQELNSPEPMDTGNLFGKKKTSEGHAIPGKIVEKDKPPAAGEAGSFPAASPPNEDGSSADSGLDGKPKKGIIFEIYSEDGFHIRCESIEEAWKSLTDKVKEARSNAQLRELSFEGVNGLRMLGVVHEAVVFLLEQLYGSRHCRSYRFRFHKPEDTDEPPLNPHGSARAEIHHRLESVFDMFNFLASKHRQPPEYRPQEEDEEEGQLRTARRASMELPLAARFKQLKGTSKETVGVYRSPIHGRGLFCKKTIEAGEMVIEYSGNVIRSVLTDKREKYYDGKGIGCYMFRIDEYEVVDATVHGNAARFINHSCEPNCYSRVIAVDGQKHIVIFASRRICCGEELTYDYKFPIEDANNKLPCNCGAKRCRKFLN</sequence>
<feature type="compositionally biased region" description="Low complexity" evidence="21">
    <location>
        <begin position="905"/>
        <end position="920"/>
    </location>
</feature>
<feature type="binding site" evidence="17">
    <location>
        <position position="4139"/>
    </location>
    <ligand>
        <name>S-adenosyl-L-methionine</name>
        <dbReference type="ChEBI" id="CHEBI:59789"/>
    </ligand>
</feature>
<feature type="region of interest" description="Disordered" evidence="21">
    <location>
        <begin position="3332"/>
        <end position="3351"/>
    </location>
</feature>
<feature type="compositionally biased region" description="Pro residues" evidence="21">
    <location>
        <begin position="481"/>
        <end position="495"/>
    </location>
</feature>
<evidence type="ECO:0000259" key="24">
    <source>
        <dbReference type="PROSITE" id="PS50280"/>
    </source>
</evidence>
<evidence type="ECO:0000256" key="3">
    <source>
        <dbReference type="ARBA" id="ARBA00022679"/>
    </source>
</evidence>
<dbReference type="Pfam" id="PF00856">
    <property type="entry name" value="SET"/>
    <property type="match status" value="1"/>
</dbReference>
<dbReference type="GO" id="GO:0035097">
    <property type="term" value="C:histone methyltransferase complex"/>
    <property type="evidence" value="ECO:0007669"/>
    <property type="project" value="InterPro"/>
</dbReference>
<feature type="region of interest" description="Disordered" evidence="21">
    <location>
        <begin position="2216"/>
        <end position="2841"/>
    </location>
</feature>
<feature type="compositionally biased region" description="Basic and acidic residues" evidence="21">
    <location>
        <begin position="1382"/>
        <end position="1391"/>
    </location>
</feature>
<evidence type="ECO:0000256" key="17">
    <source>
        <dbReference type="PIRSR" id="PIRSR010354-50"/>
    </source>
</evidence>
<protein>
    <recommendedName>
        <fullName evidence="16">Histone-lysine N-methyltransferase</fullName>
        <ecNumber evidence="16">2.1.1.364</ecNumber>
    </recommendedName>
</protein>
<keyword evidence="12" id="KW-0238">DNA-binding</keyword>
<dbReference type="InterPro" id="IPR001214">
    <property type="entry name" value="SET_dom"/>
</dbReference>
<feature type="compositionally biased region" description="Basic and acidic residues" evidence="21">
    <location>
        <begin position="2385"/>
        <end position="2397"/>
    </location>
</feature>
<feature type="binding site" evidence="17">
    <location>
        <position position="4214"/>
    </location>
    <ligand>
        <name>S-adenosyl-L-methionine</name>
        <dbReference type="ChEBI" id="CHEBI:59789"/>
    </ligand>
</feature>
<keyword evidence="3 16" id="KW-0808">Transferase</keyword>
<dbReference type="InterPro" id="IPR011011">
    <property type="entry name" value="Znf_FYVE_PHD"/>
</dbReference>
<feature type="compositionally biased region" description="Polar residues" evidence="21">
    <location>
        <begin position="1036"/>
        <end position="1050"/>
    </location>
</feature>
<evidence type="ECO:0000256" key="6">
    <source>
        <dbReference type="ARBA" id="ARBA00022737"/>
    </source>
</evidence>
<feature type="compositionally biased region" description="Low complexity" evidence="21">
    <location>
        <begin position="843"/>
        <end position="863"/>
    </location>
</feature>
<feature type="compositionally biased region" description="Polar residues" evidence="21">
    <location>
        <begin position="2663"/>
        <end position="2676"/>
    </location>
</feature>
<dbReference type="Gene3D" id="1.20.920.10">
    <property type="entry name" value="Bromodomain-like"/>
    <property type="match status" value="1"/>
</dbReference>
<feature type="compositionally biased region" description="Basic residues" evidence="21">
    <location>
        <begin position="2830"/>
        <end position="2840"/>
    </location>
</feature>
<feature type="region of interest" description="Disordered" evidence="21">
    <location>
        <begin position="839"/>
        <end position="920"/>
    </location>
</feature>
<feature type="compositionally biased region" description="Polar residues" evidence="21">
    <location>
        <begin position="1126"/>
        <end position="1140"/>
    </location>
</feature>
<keyword evidence="9 16" id="KW-0156">Chromatin regulator</keyword>
<dbReference type="EC" id="2.1.1.364" evidence="16"/>
<feature type="compositionally biased region" description="Polar residues" evidence="21">
    <location>
        <begin position="3844"/>
        <end position="3859"/>
    </location>
</feature>
<dbReference type="InterPro" id="IPR034732">
    <property type="entry name" value="EPHD"/>
</dbReference>
<feature type="compositionally biased region" description="Polar residues" evidence="21">
    <location>
        <begin position="2684"/>
        <end position="2700"/>
    </location>
</feature>
<feature type="compositionally biased region" description="Basic residues" evidence="21">
    <location>
        <begin position="1346"/>
        <end position="1357"/>
    </location>
</feature>
<feature type="compositionally biased region" description="Low complexity" evidence="21">
    <location>
        <begin position="2488"/>
        <end position="2499"/>
    </location>
</feature>
<name>A0A3B5PU53_XIPMA</name>
<feature type="compositionally biased region" description="Polar residues" evidence="21">
    <location>
        <begin position="2625"/>
        <end position="2642"/>
    </location>
</feature>
<evidence type="ECO:0000256" key="18">
    <source>
        <dbReference type="PIRSR" id="PIRSR010354-51"/>
    </source>
</evidence>
<feature type="region of interest" description="Disordered" evidence="21">
    <location>
        <begin position="3787"/>
        <end position="3919"/>
    </location>
</feature>
<feature type="binding site" evidence="17">
    <location>
        <position position="4097"/>
    </location>
    <ligand>
        <name>S-adenosyl-L-methionine</name>
        <dbReference type="ChEBI" id="CHEBI:59789"/>
    </ligand>
</feature>
<dbReference type="GO" id="GO:0045893">
    <property type="term" value="P:positive regulation of DNA-templated transcription"/>
    <property type="evidence" value="ECO:0007669"/>
    <property type="project" value="TreeGrafter"/>
</dbReference>
<dbReference type="PROSITE" id="PS51543">
    <property type="entry name" value="FYRC"/>
    <property type="match status" value="1"/>
</dbReference>
<keyword evidence="29" id="KW-1185">Reference proteome</keyword>
<dbReference type="Pfam" id="PF00628">
    <property type="entry name" value="PHD"/>
    <property type="match status" value="1"/>
</dbReference>
<dbReference type="GO" id="GO:0008270">
    <property type="term" value="F:zinc ion binding"/>
    <property type="evidence" value="ECO:0007669"/>
    <property type="project" value="UniProtKB-KW"/>
</dbReference>
<dbReference type="Pfam" id="PF05965">
    <property type="entry name" value="FYRC"/>
    <property type="match status" value="1"/>
</dbReference>
<feature type="region of interest" description="Disordered" evidence="21">
    <location>
        <begin position="4043"/>
        <end position="4064"/>
    </location>
</feature>
<dbReference type="GO" id="GO:0140945">
    <property type="term" value="F:histone H3K4 monomethyltransferase activity"/>
    <property type="evidence" value="ECO:0007669"/>
    <property type="project" value="UniProtKB-EC"/>
</dbReference>
<comment type="catalytic activity">
    <reaction evidence="16">
        <text>N(6)-methyl-L-lysyl(4)-[histone H3] + S-adenosyl-L-methionine = N(6),N(6)-dimethyl-L-lysyl(4)-[histone H3] + S-adenosyl-L-homocysteine + H(+)</text>
        <dbReference type="Rhea" id="RHEA:60268"/>
        <dbReference type="Rhea" id="RHEA-COMP:15540"/>
        <dbReference type="Rhea" id="RHEA-COMP:15543"/>
        <dbReference type="ChEBI" id="CHEBI:15378"/>
        <dbReference type="ChEBI" id="CHEBI:57856"/>
        <dbReference type="ChEBI" id="CHEBI:59789"/>
        <dbReference type="ChEBI" id="CHEBI:61929"/>
        <dbReference type="ChEBI" id="CHEBI:61976"/>
    </reaction>
</comment>
<dbReference type="CDD" id="cd19170">
    <property type="entry name" value="SET_KMT2A_2B"/>
    <property type="match status" value="1"/>
</dbReference>
<feature type="compositionally biased region" description="Basic residues" evidence="21">
    <location>
        <begin position="3507"/>
        <end position="3525"/>
    </location>
</feature>
<evidence type="ECO:0000256" key="11">
    <source>
        <dbReference type="ARBA" id="ARBA00023117"/>
    </source>
</evidence>
<feature type="region of interest" description="Disordered" evidence="21">
    <location>
        <begin position="933"/>
        <end position="1163"/>
    </location>
</feature>
<feature type="compositionally biased region" description="Basic residues" evidence="21">
    <location>
        <begin position="864"/>
        <end position="882"/>
    </location>
</feature>
<feature type="compositionally biased region" description="Basic and acidic residues" evidence="21">
    <location>
        <begin position="286"/>
        <end position="301"/>
    </location>
</feature>
<dbReference type="Gene3D" id="3.30.160.360">
    <property type="match status" value="1"/>
</dbReference>
<evidence type="ECO:0000256" key="2">
    <source>
        <dbReference type="ARBA" id="ARBA00022603"/>
    </source>
</evidence>
<feature type="domain" description="PHD-type" evidence="23">
    <location>
        <begin position="1553"/>
        <end position="1604"/>
    </location>
</feature>
<feature type="compositionally biased region" description="Polar residues" evidence="21">
    <location>
        <begin position="2398"/>
        <end position="2408"/>
    </location>
</feature>
<dbReference type="InterPro" id="IPR003888">
    <property type="entry name" value="FYrich_N"/>
</dbReference>
<feature type="compositionally biased region" description="Polar residues" evidence="21">
    <location>
        <begin position="304"/>
        <end position="322"/>
    </location>
</feature>
<feature type="compositionally biased region" description="Low complexity" evidence="21">
    <location>
        <begin position="262"/>
        <end position="272"/>
    </location>
</feature>
<feature type="compositionally biased region" description="Low complexity" evidence="21">
    <location>
        <begin position="1955"/>
        <end position="1964"/>
    </location>
</feature>
<feature type="compositionally biased region" description="Basic and acidic residues" evidence="21">
    <location>
        <begin position="565"/>
        <end position="578"/>
    </location>
</feature>
<feature type="compositionally biased region" description="Basic and acidic residues" evidence="21">
    <location>
        <begin position="1004"/>
        <end position="1034"/>
    </location>
</feature>
<dbReference type="InterPro" id="IPR002857">
    <property type="entry name" value="Znf_CXXC"/>
</dbReference>
<feature type="compositionally biased region" description="Pro residues" evidence="21">
    <location>
        <begin position="659"/>
        <end position="673"/>
    </location>
</feature>
<feature type="compositionally biased region" description="Low complexity" evidence="21">
    <location>
        <begin position="2998"/>
        <end position="3016"/>
    </location>
</feature>
<feature type="domain" description="PHD-type" evidence="23">
    <location>
        <begin position="1601"/>
        <end position="1655"/>
    </location>
</feature>
<feature type="domain" description="Post-SET" evidence="25">
    <location>
        <begin position="4209"/>
        <end position="4225"/>
    </location>
</feature>
<dbReference type="GO" id="GO:0003677">
    <property type="term" value="F:DNA binding"/>
    <property type="evidence" value="ECO:0007669"/>
    <property type="project" value="UniProtKB-KW"/>
</dbReference>
<keyword evidence="8 18" id="KW-0862">Zinc</keyword>
<evidence type="ECO:0000256" key="5">
    <source>
        <dbReference type="ARBA" id="ARBA00022723"/>
    </source>
</evidence>
<feature type="compositionally biased region" description="Low complexity" evidence="21">
    <location>
        <begin position="154"/>
        <end position="165"/>
    </location>
</feature>
<reference evidence="28" key="4">
    <citation type="submission" date="2025-09" db="UniProtKB">
        <authorList>
            <consortium name="Ensembl"/>
        </authorList>
    </citation>
    <scope>IDENTIFICATION</scope>
    <source>
        <strain evidence="28">JP 163 A</strain>
    </source>
</reference>
<dbReference type="Gene3D" id="2.170.270.10">
    <property type="entry name" value="SET domain"/>
    <property type="match status" value="1"/>
</dbReference>
<evidence type="ECO:0000256" key="20">
    <source>
        <dbReference type="PROSITE-ProRule" id="PRU00509"/>
    </source>
</evidence>
<dbReference type="Pfam" id="PF13771">
    <property type="entry name" value="zf-HC5HC2H"/>
    <property type="match status" value="1"/>
</dbReference>
<evidence type="ECO:0000313" key="29">
    <source>
        <dbReference type="Proteomes" id="UP000002852"/>
    </source>
</evidence>
<dbReference type="PROSITE" id="PS51058">
    <property type="entry name" value="ZF_CXXC"/>
    <property type="match status" value="1"/>
</dbReference>
<evidence type="ECO:0000256" key="13">
    <source>
        <dbReference type="ARBA" id="ARBA00023163"/>
    </source>
</evidence>
<evidence type="ECO:0000259" key="26">
    <source>
        <dbReference type="PROSITE" id="PS51058"/>
    </source>
</evidence>
<feature type="compositionally biased region" description="Basic and acidic residues" evidence="21">
    <location>
        <begin position="205"/>
        <end position="219"/>
    </location>
</feature>
<dbReference type="InterPro" id="IPR044133">
    <property type="entry name" value="KMT2A_PHD3"/>
</dbReference>
<feature type="compositionally biased region" description="Polar residues" evidence="21">
    <location>
        <begin position="3295"/>
        <end position="3314"/>
    </location>
</feature>
<feature type="compositionally biased region" description="Polar residues" evidence="21">
    <location>
        <begin position="3803"/>
        <end position="3813"/>
    </location>
</feature>
<evidence type="ECO:0000256" key="10">
    <source>
        <dbReference type="ARBA" id="ARBA00023015"/>
    </source>
</evidence>
<feature type="compositionally biased region" description="Pro residues" evidence="21">
    <location>
        <begin position="1810"/>
        <end position="1827"/>
    </location>
</feature>
<dbReference type="PROSITE" id="PS50016">
    <property type="entry name" value="ZF_PHD_2"/>
    <property type="match status" value="3"/>
</dbReference>
<feature type="compositionally biased region" description="Basic and acidic residues" evidence="21">
    <location>
        <begin position="592"/>
        <end position="602"/>
    </location>
</feature>
<evidence type="ECO:0000256" key="16">
    <source>
        <dbReference type="PIRNR" id="PIRNR010354"/>
    </source>
</evidence>
<evidence type="ECO:0000259" key="22">
    <source>
        <dbReference type="PROSITE" id="PS50014"/>
    </source>
</evidence>
<feature type="compositionally biased region" description="Polar residues" evidence="21">
    <location>
        <begin position="3267"/>
        <end position="3284"/>
    </location>
</feature>
<feature type="region of interest" description="Disordered" evidence="21">
    <location>
        <begin position="1245"/>
        <end position="1302"/>
    </location>
</feature>
<dbReference type="PANTHER" id="PTHR45838:SF2">
    <property type="entry name" value="HISTONE-LYSINE N-METHYLTRANSFERASE 2A"/>
    <property type="match status" value="1"/>
</dbReference>
<feature type="compositionally biased region" description="Polar residues" evidence="21">
    <location>
        <begin position="2423"/>
        <end position="2445"/>
    </location>
</feature>
<feature type="compositionally biased region" description="Basic and acidic residues" evidence="21">
    <location>
        <begin position="2643"/>
        <end position="2662"/>
    </location>
</feature>
<dbReference type="FunFam" id="3.30.40.10:FF:000089">
    <property type="entry name" value="Histone-lysine N-methyltransferase"/>
    <property type="match status" value="1"/>
</dbReference>
<feature type="binding site" evidence="18">
    <location>
        <position position="4213"/>
    </location>
    <ligand>
        <name>Zn(2+)</name>
        <dbReference type="ChEBI" id="CHEBI:29105"/>
    </ligand>
</feature>
<feature type="region of interest" description="Disordered" evidence="21">
    <location>
        <begin position="71"/>
        <end position="353"/>
    </location>
</feature>
<dbReference type="SUPFAM" id="SSF82199">
    <property type="entry name" value="SET domain"/>
    <property type="match status" value="1"/>
</dbReference>
<evidence type="ECO:0000256" key="9">
    <source>
        <dbReference type="ARBA" id="ARBA00022853"/>
    </source>
</evidence>
<feature type="domain" description="PHD-type" evidence="27">
    <location>
        <begin position="1997"/>
        <end position="2105"/>
    </location>
</feature>
<feature type="binding site" evidence="18">
    <location>
        <position position="4215"/>
    </location>
    <ligand>
        <name>Zn(2+)</name>
        <dbReference type="ChEBI" id="CHEBI:29105"/>
    </ligand>
</feature>
<feature type="compositionally biased region" description="Polar residues" evidence="21">
    <location>
        <begin position="1147"/>
        <end position="1156"/>
    </location>
</feature>
<dbReference type="InterPro" id="IPR017956">
    <property type="entry name" value="AT_hook_DNA-bd_motif"/>
</dbReference>
<feature type="region of interest" description="Disordered" evidence="21">
    <location>
        <begin position="790"/>
        <end position="815"/>
    </location>
</feature>
<dbReference type="SMART" id="SM00249">
    <property type="entry name" value="PHD"/>
    <property type="match status" value="4"/>
</dbReference>
<dbReference type="PROSITE" id="PS50014">
    <property type="entry name" value="BROMODOMAIN_2"/>
    <property type="match status" value="1"/>
</dbReference>
<feature type="compositionally biased region" description="Low complexity" evidence="21">
    <location>
        <begin position="520"/>
        <end position="556"/>
    </location>
</feature>
<feature type="compositionally biased region" description="Low complexity" evidence="21">
    <location>
        <begin position="2727"/>
        <end position="2740"/>
    </location>
</feature>
<feature type="domain" description="Bromo" evidence="22">
    <location>
        <begin position="1827"/>
        <end position="1871"/>
    </location>
</feature>
<feature type="region of interest" description="Disordered" evidence="21">
    <location>
        <begin position="441"/>
        <end position="462"/>
    </location>
</feature>
<dbReference type="CDD" id="cd15590">
    <property type="entry name" value="PHD2_KMT2A"/>
    <property type="match status" value="1"/>
</dbReference>
<evidence type="ECO:0000256" key="14">
    <source>
        <dbReference type="ARBA" id="ARBA00023242"/>
    </source>
</evidence>
<keyword evidence="11 19" id="KW-0103">Bromodomain</keyword>
<dbReference type="PROSITE" id="PS51542">
    <property type="entry name" value="FYRN"/>
    <property type="match status" value="1"/>
</dbReference>
<evidence type="ECO:0000256" key="15">
    <source>
        <dbReference type="ARBA" id="ARBA00049353"/>
    </source>
</evidence>
<feature type="region of interest" description="Disordered" evidence="21">
    <location>
        <begin position="1953"/>
        <end position="1993"/>
    </location>
</feature>
<feature type="compositionally biased region" description="Basic and acidic residues" evidence="21">
    <location>
        <begin position="2809"/>
        <end position="2822"/>
    </location>
</feature>
<feature type="compositionally biased region" description="Basic and acidic residues" evidence="21">
    <location>
        <begin position="2345"/>
        <end position="2370"/>
    </location>
</feature>
<feature type="compositionally biased region" description="Polar residues" evidence="21">
    <location>
        <begin position="1447"/>
        <end position="1459"/>
    </location>
</feature>
<dbReference type="InterPro" id="IPR042025">
    <property type="entry name" value="KMT2A_PHD2"/>
</dbReference>
<dbReference type="SMART" id="SM00384">
    <property type="entry name" value="AT_hook"/>
    <property type="match status" value="3"/>
</dbReference>
<keyword evidence="7 20" id="KW-0863">Zinc-finger</keyword>
<dbReference type="InterPro" id="IPR016569">
    <property type="entry name" value="MeTrfase_trithorax"/>
</dbReference>
<reference evidence="29" key="1">
    <citation type="submission" date="2012-01" db="EMBL/GenBank/DDBJ databases">
        <authorList>
            <person name="Walter R."/>
            <person name="Schartl M."/>
            <person name="Warren W."/>
        </authorList>
    </citation>
    <scope>NUCLEOTIDE SEQUENCE [LARGE SCALE GENOMIC DNA]</scope>
    <source>
        <strain evidence="29">JP 163 A</strain>
    </source>
</reference>
<feature type="compositionally biased region" description="Basic and acidic residues" evidence="21">
    <location>
        <begin position="2574"/>
        <end position="2585"/>
    </location>
</feature>
<feature type="domain" description="SET" evidence="24">
    <location>
        <begin position="4085"/>
        <end position="4201"/>
    </location>
</feature>
<comment type="catalytic activity">
    <reaction evidence="15">
        <text>L-lysyl(4)-[histone H3] + S-adenosyl-L-methionine = N(6)-methyl-L-lysyl(4)-[histone H3] + S-adenosyl-L-homocysteine + H(+)</text>
        <dbReference type="Rhea" id="RHEA:60264"/>
        <dbReference type="Rhea" id="RHEA-COMP:15543"/>
        <dbReference type="Rhea" id="RHEA-COMP:15547"/>
        <dbReference type="ChEBI" id="CHEBI:15378"/>
        <dbReference type="ChEBI" id="CHEBI:29969"/>
        <dbReference type="ChEBI" id="CHEBI:57856"/>
        <dbReference type="ChEBI" id="CHEBI:59789"/>
        <dbReference type="ChEBI" id="CHEBI:61929"/>
        <dbReference type="EC" id="2.1.1.364"/>
    </reaction>
    <physiologicalReaction direction="left-to-right" evidence="15">
        <dbReference type="Rhea" id="RHEA:60265"/>
    </physiologicalReaction>
</comment>
<feature type="compositionally biased region" description="Low complexity" evidence="21">
    <location>
        <begin position="446"/>
        <end position="462"/>
    </location>
</feature>
<feature type="compositionally biased region" description="Low complexity" evidence="21">
    <location>
        <begin position="960"/>
        <end position="981"/>
    </location>
</feature>
<dbReference type="SMART" id="SM00541">
    <property type="entry name" value="FYRN"/>
    <property type="match status" value="1"/>
</dbReference>
<keyword evidence="4 16" id="KW-0949">S-adenosyl-L-methionine</keyword>
<dbReference type="SUPFAM" id="SSF57903">
    <property type="entry name" value="FYVE/PHD zinc finger"/>
    <property type="match status" value="3"/>
</dbReference>
<reference evidence="28" key="3">
    <citation type="submission" date="2025-08" db="UniProtKB">
        <authorList>
            <consortium name="Ensembl"/>
        </authorList>
    </citation>
    <scope>IDENTIFICATION</scope>
    <source>
        <strain evidence="28">JP 163 A</strain>
    </source>
</reference>
<dbReference type="Gene3D" id="6.10.250.2390">
    <property type="match status" value="1"/>
</dbReference>
<evidence type="ECO:0000256" key="8">
    <source>
        <dbReference type="ARBA" id="ARBA00022833"/>
    </source>
</evidence>
<feature type="region of interest" description="Disordered" evidence="21">
    <location>
        <begin position="1178"/>
        <end position="1204"/>
    </location>
</feature>
<accession>A0A3B5PU53</accession>
<feature type="compositionally biased region" description="Polar residues" evidence="21">
    <location>
        <begin position="2586"/>
        <end position="2604"/>
    </location>
</feature>
<evidence type="ECO:0000256" key="4">
    <source>
        <dbReference type="ARBA" id="ARBA00022691"/>
    </source>
</evidence>
<feature type="compositionally biased region" description="Polar residues" evidence="21">
    <location>
        <begin position="3205"/>
        <end position="3226"/>
    </location>
</feature>
<dbReference type="PIRSF" id="PIRSF010354">
    <property type="entry name" value="Methyltransferase_trithorax"/>
    <property type="match status" value="1"/>
</dbReference>
<feature type="compositionally biased region" description="Low complexity" evidence="21">
    <location>
        <begin position="496"/>
        <end position="512"/>
    </location>
</feature>
<dbReference type="GO" id="GO:0032259">
    <property type="term" value="P:methylation"/>
    <property type="evidence" value="ECO:0007669"/>
    <property type="project" value="UniProtKB-KW"/>
</dbReference>
<feature type="domain" description="CXXC-type" evidence="26">
    <location>
        <begin position="1283"/>
        <end position="1331"/>
    </location>
</feature>
<feature type="compositionally biased region" description="Basic and acidic residues" evidence="21">
    <location>
        <begin position="2446"/>
        <end position="2460"/>
    </location>
</feature>
<dbReference type="GeneTree" id="ENSGT00940000163756"/>
<dbReference type="InterPro" id="IPR001487">
    <property type="entry name" value="Bromodomain"/>
</dbReference>
<feature type="region of interest" description="Disordered" evidence="21">
    <location>
        <begin position="1335"/>
        <end position="1515"/>
    </location>
</feature>
<comment type="subcellular location">
    <subcellularLocation>
        <location evidence="1 16">Nucleus</location>
    </subcellularLocation>
</comment>
<feature type="binding site" evidence="17">
    <location>
        <begin position="4162"/>
        <end position="4163"/>
    </location>
    <ligand>
        <name>S-adenosyl-L-methionine</name>
        <dbReference type="ChEBI" id="CHEBI:59789"/>
    </ligand>
</feature>
<feature type="compositionally biased region" description="Polar residues" evidence="21">
    <location>
        <begin position="2316"/>
        <end position="2325"/>
    </location>
</feature>
<feature type="region of interest" description="Disordered" evidence="21">
    <location>
        <begin position="3205"/>
        <end position="3319"/>
    </location>
</feature>
<feature type="region of interest" description="Disordered" evidence="21">
    <location>
        <begin position="2866"/>
        <end position="2919"/>
    </location>
</feature>
<evidence type="ECO:0000256" key="19">
    <source>
        <dbReference type="PROSITE-ProRule" id="PRU00035"/>
    </source>
</evidence>
<dbReference type="PROSITE" id="PS50868">
    <property type="entry name" value="POST_SET"/>
    <property type="match status" value="1"/>
</dbReference>
<feature type="binding site" evidence="18">
    <location>
        <position position="4165"/>
    </location>
    <ligand>
        <name>Zn(2+)</name>
        <dbReference type="ChEBI" id="CHEBI:29105"/>
    </ligand>
</feature>
<feature type="compositionally biased region" description="Acidic residues" evidence="21">
    <location>
        <begin position="2799"/>
        <end position="2808"/>
    </location>
</feature>
<feature type="region of interest" description="Disordered" evidence="21">
    <location>
        <begin position="3498"/>
        <end position="3540"/>
    </location>
</feature>
<feature type="region of interest" description="Disordered" evidence="21">
    <location>
        <begin position="479"/>
        <end position="709"/>
    </location>
</feature>
<feature type="compositionally biased region" description="Low complexity" evidence="21">
    <location>
        <begin position="2754"/>
        <end position="2765"/>
    </location>
</feature>
<feature type="domain" description="PHD-type" evidence="23">
    <location>
        <begin position="1688"/>
        <end position="1749"/>
    </location>
</feature>
<keyword evidence="10 16" id="KW-0805">Transcription regulation</keyword>
<keyword evidence="6" id="KW-0677">Repeat</keyword>
<feature type="binding site" evidence="17">
    <location>
        <position position="4095"/>
    </location>
    <ligand>
        <name>S-adenosyl-L-methionine</name>
        <dbReference type="ChEBI" id="CHEBI:59789"/>
    </ligand>
</feature>
<feature type="region of interest" description="Disordered" evidence="21">
    <location>
        <begin position="1"/>
        <end position="25"/>
    </location>
</feature>
<feature type="compositionally biased region" description="Basic and acidic residues" evidence="21">
    <location>
        <begin position="1104"/>
        <end position="1125"/>
    </location>
</feature>
<organism evidence="28 29">
    <name type="scientific">Xiphophorus maculatus</name>
    <name type="common">Southern platyfish</name>
    <name type="synonym">Platypoecilus maculatus</name>
    <dbReference type="NCBI Taxonomy" id="8083"/>
    <lineage>
        <taxon>Eukaryota</taxon>
        <taxon>Metazoa</taxon>
        <taxon>Chordata</taxon>
        <taxon>Craniata</taxon>
        <taxon>Vertebrata</taxon>
        <taxon>Euteleostomi</taxon>
        <taxon>Actinopterygii</taxon>
        <taxon>Neopterygii</taxon>
        <taxon>Teleostei</taxon>
        <taxon>Neoteleostei</taxon>
        <taxon>Acanthomorphata</taxon>
        <taxon>Ovalentaria</taxon>
        <taxon>Atherinomorphae</taxon>
        <taxon>Cyprinodontiformes</taxon>
        <taxon>Poeciliidae</taxon>
        <taxon>Poeciliinae</taxon>
        <taxon>Xiphophorus</taxon>
    </lineage>
</organism>
<evidence type="ECO:0000256" key="21">
    <source>
        <dbReference type="SAM" id="MobiDB-lite"/>
    </source>
</evidence>
<feature type="compositionally biased region" description="Low complexity" evidence="21">
    <location>
        <begin position="2896"/>
        <end position="2905"/>
    </location>
</feature>
<feature type="compositionally biased region" description="Polar residues" evidence="21">
    <location>
        <begin position="1189"/>
        <end position="1199"/>
    </location>
</feature>
<keyword evidence="14 16" id="KW-0539">Nucleus</keyword>
<dbReference type="PANTHER" id="PTHR45838">
    <property type="entry name" value="HISTONE-LYSINE-N-METHYLTRANSFERASE 2 KMT2 FAMILY MEMBER"/>
    <property type="match status" value="1"/>
</dbReference>
<feature type="compositionally biased region" description="Basic and acidic residues" evidence="21">
    <location>
        <begin position="3030"/>
        <end position="3045"/>
    </location>
</feature>
<dbReference type="InterPro" id="IPR013083">
    <property type="entry name" value="Znf_RING/FYVE/PHD"/>
</dbReference>
<feature type="compositionally biased region" description="Polar residues" evidence="21">
    <location>
        <begin position="2510"/>
        <end position="2524"/>
    </location>
</feature>
<dbReference type="InterPro" id="IPR019787">
    <property type="entry name" value="Znf_PHD-finger"/>
</dbReference>
<comment type="similarity">
    <text evidence="16">Belongs to the class V-like SAM-binding methyltransferase superfamily. Histone-lysine methyltransferase family. TRX/MLL subfamily.</text>
</comment>
<proteinExistence type="inferred from homology"/>
<feature type="region of interest" description="Disordered" evidence="21">
    <location>
        <begin position="2987"/>
        <end position="3086"/>
    </location>
</feature>
<dbReference type="InterPro" id="IPR003616">
    <property type="entry name" value="Post-SET_dom"/>
</dbReference>
<evidence type="ECO:0000256" key="12">
    <source>
        <dbReference type="ARBA" id="ARBA00023125"/>
    </source>
</evidence>
<dbReference type="InterPro" id="IPR036427">
    <property type="entry name" value="Bromodomain-like_sf"/>
</dbReference>
<evidence type="ECO:0000256" key="7">
    <source>
        <dbReference type="ARBA" id="ARBA00022771"/>
    </source>
</evidence>
<dbReference type="PROSITE" id="PS51805">
    <property type="entry name" value="EPHD"/>
    <property type="match status" value="1"/>
</dbReference>